<sequence>MAGVPAPRPKPEHLLLKWAGTVLEKSEDEWTDVDAFRDGRLLLELLDRLWLGGSSSNQTDSDTILEADIPGSKVDTIFQDEGGGFQGGVRISREAQPELTLCVSPKTLAAKGKAAGVNLDVSTLEKVKEGDGAALHETLLSMYRPWIMQNGQKGVRRVSKGQVSETAKVKKTAIGDESVEASSGASEGGSGLKVTGSEKEDETQAGAGENSLGGSQGQSKLVARGKEKVGAGAANNQKDSERAPEALEGAQKDAPMARKEEERAENAVVAARAETLRGGAISADIPPGAASVASAAGEPSQPGKRARANVLKQLNTKARAGLVAGHIEKIASPTSAGEFVGRAGDRIQSGVSPALVESDGVQAADLVREGADATSEEEKQDVAVTTKGSPANPEVKDAESDGGSSSSLSVQDKKVILSDSAKSETLSGSATTGSAKQTRFEKAAEPDRNGDSGDGAKWRAPLPPRSAYSASDGQLMSARAWLADIIAGVSADVSERPSPPEFESGVAHVRACELLLDTNSDSELRRFGVDEPVSMTERRVTFVYEQLRSHGARVSNLRRRKRSSGGAIDGEKLGAEAEIELAETLMSAAAELGLSVPRAVERIRELTGVKEHPYDWEDALQLWVNAVLADHHSRTPVKDAKADEGLLCIDDLLVDLSDGRALAVLLHSLSPTLIDPRGIPLDRQLSRSETAHVIGLIQHAARTIRVPFPLTPADLIYGHAGVKPALLYFLAAIFRTFEQKEPLLPVVRKVPSSKGAKTGSEPGAVRSGETISAGPPDWIPEPRKTESPHRRGSSEIPDPRWEIEAPAVSSSSGRPESGRSQLGGRYLSFGRPASKESTSPTADIPVETVDSARSTQDSMSAETPSGGVKDGSRRRSSSVEKRAGSASPGSQDVGETPAKQNPLGSRTTSTRSSRTTSAKPSRLTSPDSSRLTSARSSGRLAVSPTMISSGGVANLESDFQPGADVTGFVSALPSASMTSEDARAVRQANLWALLNRAEANAATAAASLSLVRERLSEELSARTGPERNPNGSPTRTQMVKSGVGRGSKEKSGSARMSAEVGMVGRAEGAVARASSAPVPLAEFRFEGGLEDEDMVRIGEPSAVELGSEPSGTRMGGLEMADRENLANASEMSSGQLGSMNARSSGEGKTDVRTRTKKFSLRTHPLERFEAVGSDRLETVGGAAAGERGADEAETETTAEWTKAERAGANTGSLSSSQIKEKSDAWARESRAKESADLPRLSLESPRGSVFRVLDALKSASSPVETRSLSKVGVPRLDLPGEFTSPVSLSPRTERSSGRSTGLKSYRTRGSRVLTERSVEARRSLEVQFRLLEEQKAESDRKRNEGSEVRKSLEERRAALVRRSQEGVAGFAGGLGGLVSGNESFATGSGGLVSGGGSILRVLSERLSRSTEGSEGDVAEARSDVSGVMTSEAADRKSDGNGATSYVGSIELAVSEGRGSSRAKSEARSEDASNENDRKSDKRRTPELPRGILDDAARGLDVRASTESVSEARASEQGSVPPLNVPAGPLRLSAGPPIDSAELRGNPSNPMSVRESSSRPADALRTSVETERKEIDWGSLDSDSPVRRTEFPSDSESSGRLGGGAGAERNPFQEKKAVDWGTLLTGDGLDLSSDVSRLDDSMESRGGAGTEPDSAGVEPDSAEAVRNGEGSEEQGGSSLWGDEGHVSKWDRRWSPESMHADVMHLEAEEKEERGGGEGLWKELDNGLSSHEDEKEKENENKNENENEAEPSLLPERHLRKPPKPVALHLIDRDDSEKRARMQRALDEKRAHFLLERQLQQAAAAAASSRRPTDDSSQNPETLLVSDVPSGKRRSSGSSAEGDGGHPAEGDGGLPAKGGGGSRSKGNSGSSAHVSRRGSGVLDGPADGGSSGKPSRRVSGLSEDSEDKAGRKLSGVSPFYAAPPRMSNKKLVRNALSTVCLAGGALKLERERALMALDAFDGDNFVILFKDDKGTKFKGLYVLSADGKEIDRIYGSGPESLRSDGVAHYLKYDSGAKEFKPLQTQQFTTSTCAVAPSNRAPGKRLSR</sequence>
<dbReference type="PROSITE" id="PS51508">
    <property type="entry name" value="CKK"/>
    <property type="match status" value="1"/>
</dbReference>
<feature type="compositionally biased region" description="Basic and acidic residues" evidence="1">
    <location>
        <begin position="438"/>
        <end position="457"/>
    </location>
</feature>
<feature type="compositionally biased region" description="Basic and acidic residues" evidence="1">
    <location>
        <begin position="1462"/>
        <end position="1500"/>
    </location>
</feature>
<feature type="compositionally biased region" description="Polar residues" evidence="1">
    <location>
        <begin position="918"/>
        <end position="936"/>
    </location>
</feature>
<feature type="compositionally biased region" description="Low complexity" evidence="1">
    <location>
        <begin position="905"/>
        <end position="917"/>
    </location>
</feature>
<dbReference type="SUPFAM" id="SSF50346">
    <property type="entry name" value="PRC-barrel domain"/>
    <property type="match status" value="1"/>
</dbReference>
<feature type="compositionally biased region" description="Basic and acidic residues" evidence="1">
    <location>
        <begin position="1768"/>
        <end position="1783"/>
    </location>
</feature>
<feature type="compositionally biased region" description="Polar residues" evidence="1">
    <location>
        <begin position="1126"/>
        <end position="1143"/>
    </location>
</feature>
<feature type="compositionally biased region" description="Polar residues" evidence="1">
    <location>
        <begin position="423"/>
        <end position="437"/>
    </location>
</feature>
<dbReference type="GO" id="GO:0005516">
    <property type="term" value="F:calmodulin binding"/>
    <property type="evidence" value="ECO:0007669"/>
    <property type="project" value="InterPro"/>
</dbReference>
<feature type="region of interest" description="Disordered" evidence="1">
    <location>
        <begin position="1019"/>
        <end position="1059"/>
    </location>
</feature>
<dbReference type="SMART" id="SM01051">
    <property type="entry name" value="CAMSAP_CKK"/>
    <property type="match status" value="1"/>
</dbReference>
<feature type="compositionally biased region" description="Low complexity" evidence="1">
    <location>
        <begin position="286"/>
        <end position="300"/>
    </location>
</feature>
<reference evidence="4 5" key="1">
    <citation type="journal article" date="2014" name="Nat. Commun.">
        <title>Klebsormidium flaccidum genome reveals primary factors for plant terrestrial adaptation.</title>
        <authorList>
            <person name="Hori K."/>
            <person name="Maruyama F."/>
            <person name="Fujisawa T."/>
            <person name="Togashi T."/>
            <person name="Yamamoto N."/>
            <person name="Seo M."/>
            <person name="Sato S."/>
            <person name="Yamada T."/>
            <person name="Mori H."/>
            <person name="Tajima N."/>
            <person name="Moriyama T."/>
            <person name="Ikeuchi M."/>
            <person name="Watanabe M."/>
            <person name="Wada H."/>
            <person name="Kobayashi K."/>
            <person name="Saito M."/>
            <person name="Masuda T."/>
            <person name="Sasaki-Sekimoto Y."/>
            <person name="Mashiguchi K."/>
            <person name="Awai K."/>
            <person name="Shimojima M."/>
            <person name="Masuda S."/>
            <person name="Iwai M."/>
            <person name="Nobusawa T."/>
            <person name="Narise T."/>
            <person name="Kondo S."/>
            <person name="Saito H."/>
            <person name="Sato R."/>
            <person name="Murakawa M."/>
            <person name="Ihara Y."/>
            <person name="Oshima-Yamada Y."/>
            <person name="Ohtaka K."/>
            <person name="Satoh M."/>
            <person name="Sonobe K."/>
            <person name="Ishii M."/>
            <person name="Ohtani R."/>
            <person name="Kanamori-Sato M."/>
            <person name="Honoki R."/>
            <person name="Miyazaki D."/>
            <person name="Mochizuki H."/>
            <person name="Umetsu J."/>
            <person name="Higashi K."/>
            <person name="Shibata D."/>
            <person name="Kamiya Y."/>
            <person name="Sato N."/>
            <person name="Nakamura Y."/>
            <person name="Tabata S."/>
            <person name="Ida S."/>
            <person name="Kurokawa K."/>
            <person name="Ohta H."/>
        </authorList>
    </citation>
    <scope>NUCLEOTIDE SEQUENCE [LARGE SCALE GENOMIC DNA]</scope>
    <source>
        <strain evidence="4 5">NIES-2285</strain>
    </source>
</reference>
<proteinExistence type="predicted"/>
<feature type="region of interest" description="Disordered" evidence="1">
    <location>
        <begin position="154"/>
        <end position="263"/>
    </location>
</feature>
<dbReference type="Pfam" id="PF00307">
    <property type="entry name" value="CH"/>
    <property type="match status" value="1"/>
</dbReference>
<dbReference type="PROSITE" id="PS50021">
    <property type="entry name" value="CH"/>
    <property type="match status" value="1"/>
</dbReference>
<feature type="region of interest" description="Disordered" evidence="1">
    <location>
        <begin position="1126"/>
        <end position="1241"/>
    </location>
</feature>
<dbReference type="SUPFAM" id="SSF47576">
    <property type="entry name" value="Calponin-homology domain, CH-domain"/>
    <property type="match status" value="1"/>
</dbReference>
<dbReference type="Proteomes" id="UP000054558">
    <property type="component" value="Unassembled WGS sequence"/>
</dbReference>
<protein>
    <recommendedName>
        <fullName evidence="6">Calponin-homology (CH) domain-containing protein</fullName>
    </recommendedName>
</protein>
<evidence type="ECO:0000256" key="1">
    <source>
        <dbReference type="SAM" id="MobiDB-lite"/>
    </source>
</evidence>
<feature type="region of interest" description="Disordered" evidence="1">
    <location>
        <begin position="1274"/>
        <end position="1311"/>
    </location>
</feature>
<gene>
    <name evidence="4" type="ORF">KFL_000770250</name>
</gene>
<feature type="compositionally biased region" description="Basic and acidic residues" evidence="1">
    <location>
        <begin position="1699"/>
        <end position="1743"/>
    </location>
</feature>
<feature type="domain" description="Calponin-homology (CH)" evidence="2">
    <location>
        <begin position="614"/>
        <end position="738"/>
    </location>
</feature>
<feature type="region of interest" description="Disordered" evidence="1">
    <location>
        <begin position="281"/>
        <end position="306"/>
    </location>
</feature>
<feature type="compositionally biased region" description="Low complexity" evidence="1">
    <location>
        <begin position="809"/>
        <end position="820"/>
    </location>
</feature>
<evidence type="ECO:0000313" key="4">
    <source>
        <dbReference type="EMBL" id="GAQ81332.1"/>
    </source>
</evidence>
<dbReference type="InterPro" id="IPR011033">
    <property type="entry name" value="PRC_barrel-like_sf"/>
</dbReference>
<dbReference type="InterPro" id="IPR036872">
    <property type="entry name" value="CH_dom_sf"/>
</dbReference>
<feature type="region of interest" description="Disordered" evidence="1">
    <location>
        <begin position="1699"/>
        <end position="1783"/>
    </location>
</feature>
<dbReference type="Gene3D" id="1.10.418.10">
    <property type="entry name" value="Calponin-like domain"/>
    <property type="match status" value="1"/>
</dbReference>
<evidence type="ECO:0000259" key="3">
    <source>
        <dbReference type="PROSITE" id="PS51508"/>
    </source>
</evidence>
<dbReference type="EMBL" id="DF237026">
    <property type="protein sequence ID" value="GAQ81332.1"/>
    <property type="molecule type" value="Genomic_DNA"/>
</dbReference>
<dbReference type="InterPro" id="IPR001715">
    <property type="entry name" value="CH_dom"/>
</dbReference>
<dbReference type="STRING" id="105231.A0A1Y1HU19"/>
<dbReference type="Pfam" id="PF08683">
    <property type="entry name" value="CAMSAP_CKK"/>
    <property type="match status" value="1"/>
</dbReference>
<dbReference type="PANTHER" id="PTHR21595:SF0">
    <property type="entry name" value="PATRONIN"/>
    <property type="match status" value="1"/>
</dbReference>
<feature type="compositionally biased region" description="Basic and acidic residues" evidence="1">
    <location>
        <begin position="870"/>
        <end position="883"/>
    </location>
</feature>
<feature type="region of interest" description="Disordered" evidence="1">
    <location>
        <begin position="751"/>
        <end position="945"/>
    </location>
</feature>
<dbReference type="Gene3D" id="3.10.20.360">
    <property type="entry name" value="CKK domain"/>
    <property type="match status" value="1"/>
</dbReference>
<feature type="compositionally biased region" description="Basic and acidic residues" evidence="1">
    <location>
        <begin position="1163"/>
        <end position="1177"/>
    </location>
</feature>
<feature type="compositionally biased region" description="Low complexity" evidence="1">
    <location>
        <begin position="1620"/>
        <end position="1634"/>
    </location>
</feature>
<feature type="compositionally biased region" description="Basic and acidic residues" evidence="1">
    <location>
        <begin position="1218"/>
        <end position="1236"/>
    </location>
</feature>
<dbReference type="InterPro" id="IPR032940">
    <property type="entry name" value="CAMSAP"/>
</dbReference>
<feature type="compositionally biased region" description="Basic and acidic residues" evidence="1">
    <location>
        <begin position="780"/>
        <end position="803"/>
    </location>
</feature>
<feature type="region of interest" description="Disordered" evidence="1">
    <location>
        <begin position="1333"/>
        <end position="1352"/>
    </location>
</feature>
<evidence type="ECO:0008006" key="6">
    <source>
        <dbReference type="Google" id="ProtNLM"/>
    </source>
</evidence>
<feature type="region of interest" description="Disordered" evidence="1">
    <location>
        <begin position="1406"/>
        <end position="1684"/>
    </location>
</feature>
<name>A0A1Y1HU19_KLENI</name>
<evidence type="ECO:0000259" key="2">
    <source>
        <dbReference type="PROSITE" id="PS50021"/>
    </source>
</evidence>
<feature type="domain" description="CKK" evidence="3">
    <location>
        <begin position="1914"/>
        <end position="2045"/>
    </location>
</feature>
<organism evidence="4 5">
    <name type="scientific">Klebsormidium nitens</name>
    <name type="common">Green alga</name>
    <name type="synonym">Ulothrix nitens</name>
    <dbReference type="NCBI Taxonomy" id="105231"/>
    <lineage>
        <taxon>Eukaryota</taxon>
        <taxon>Viridiplantae</taxon>
        <taxon>Streptophyta</taxon>
        <taxon>Klebsormidiophyceae</taxon>
        <taxon>Klebsormidiales</taxon>
        <taxon>Klebsormidiaceae</taxon>
        <taxon>Klebsormidium</taxon>
    </lineage>
</organism>
<feature type="compositionally biased region" description="Polar residues" evidence="1">
    <location>
        <begin position="1029"/>
        <end position="1039"/>
    </location>
</feature>
<dbReference type="InterPro" id="IPR038209">
    <property type="entry name" value="CKK_dom_sf"/>
</dbReference>
<feature type="compositionally biased region" description="Polar residues" evidence="1">
    <location>
        <begin position="1545"/>
        <end position="1558"/>
    </location>
</feature>
<keyword evidence="5" id="KW-1185">Reference proteome</keyword>
<feature type="compositionally biased region" description="Gly residues" evidence="1">
    <location>
        <begin position="1848"/>
        <end position="1861"/>
    </location>
</feature>
<dbReference type="GO" id="GO:0008017">
    <property type="term" value="F:microtubule binding"/>
    <property type="evidence" value="ECO:0007669"/>
    <property type="project" value="InterPro"/>
</dbReference>
<feature type="compositionally biased region" description="Basic and acidic residues" evidence="1">
    <location>
        <begin position="366"/>
        <end position="381"/>
    </location>
</feature>
<evidence type="ECO:0000313" key="5">
    <source>
        <dbReference type="Proteomes" id="UP000054558"/>
    </source>
</evidence>
<dbReference type="OrthoDB" id="2125658at2759"/>
<accession>A0A1Y1HU19</accession>
<dbReference type="OMA" id="DSVCIME"/>
<feature type="compositionally biased region" description="Polar residues" evidence="1">
    <location>
        <begin position="851"/>
        <end position="863"/>
    </location>
</feature>
<dbReference type="InterPro" id="IPR014797">
    <property type="entry name" value="CKK_CAMSAP"/>
</dbReference>
<feature type="region of interest" description="Disordered" evidence="1">
    <location>
        <begin position="1798"/>
        <end position="1915"/>
    </location>
</feature>
<dbReference type="PANTHER" id="PTHR21595">
    <property type="entry name" value="PATRONIN"/>
    <property type="match status" value="1"/>
</dbReference>
<feature type="region of interest" description="Disordered" evidence="1">
    <location>
        <begin position="365"/>
        <end position="470"/>
    </location>
</feature>